<evidence type="ECO:0000256" key="12">
    <source>
        <dbReference type="ARBA" id="ARBA00023136"/>
    </source>
</evidence>
<keyword evidence="12 15" id="KW-0472">Membrane</keyword>
<dbReference type="AlphaFoldDB" id="A0A8H3TXM4"/>
<dbReference type="GO" id="GO:0006816">
    <property type="term" value="P:calcium ion transport"/>
    <property type="evidence" value="ECO:0007669"/>
    <property type="project" value="UniProtKB-KW"/>
</dbReference>
<evidence type="ECO:0000256" key="11">
    <source>
        <dbReference type="ARBA" id="ARBA00023065"/>
    </source>
</evidence>
<dbReference type="EMBL" id="BLZA01000035">
    <property type="protein sequence ID" value="GHJ89017.1"/>
    <property type="molecule type" value="Genomic_DNA"/>
</dbReference>
<feature type="transmembrane region" description="Helical" evidence="15">
    <location>
        <begin position="129"/>
        <end position="150"/>
    </location>
</feature>
<feature type="compositionally biased region" description="Gly residues" evidence="14">
    <location>
        <begin position="173"/>
        <end position="195"/>
    </location>
</feature>
<evidence type="ECO:0000256" key="13">
    <source>
        <dbReference type="ARBA" id="ARBA00031116"/>
    </source>
</evidence>
<evidence type="ECO:0000256" key="15">
    <source>
        <dbReference type="SAM" id="Phobius"/>
    </source>
</evidence>
<feature type="region of interest" description="Disordered" evidence="14">
    <location>
        <begin position="165"/>
        <end position="233"/>
    </location>
</feature>
<name>A0A8H3TXM4_9TREE</name>
<protein>
    <recommendedName>
        <fullName evidence="3">Store-operated calcium entry-associated regulatory factor</fullName>
    </recommendedName>
    <alternativeName>
        <fullName evidence="13">Transmembrane protein 66</fullName>
    </alternativeName>
</protein>
<evidence type="ECO:0000256" key="4">
    <source>
        <dbReference type="ARBA" id="ARBA00022448"/>
    </source>
</evidence>
<evidence type="ECO:0000256" key="3">
    <source>
        <dbReference type="ARBA" id="ARBA00016584"/>
    </source>
</evidence>
<evidence type="ECO:0000256" key="10">
    <source>
        <dbReference type="ARBA" id="ARBA00022989"/>
    </source>
</evidence>
<reference evidence="16" key="1">
    <citation type="submission" date="2020-07" db="EMBL/GenBank/DDBJ databases">
        <title>Draft Genome Sequence of a Deep-Sea Yeast, Naganishia (Cryptococcus) liquefaciens strain N6.</title>
        <authorList>
            <person name="Han Y.W."/>
            <person name="Kajitani R."/>
            <person name="Morimoto H."/>
            <person name="Parhat M."/>
            <person name="Tsubouchi H."/>
            <person name="Bakenova O."/>
            <person name="Ogata M."/>
            <person name="Argunhan B."/>
            <person name="Aoki R."/>
            <person name="Kajiwara S."/>
            <person name="Itoh T."/>
            <person name="Iwasaki H."/>
        </authorList>
    </citation>
    <scope>NUCLEOTIDE SEQUENCE</scope>
    <source>
        <strain evidence="16">N6</strain>
    </source>
</reference>
<dbReference type="Proteomes" id="UP000620104">
    <property type="component" value="Unassembled WGS sequence"/>
</dbReference>
<keyword evidence="8" id="KW-0256">Endoplasmic reticulum</keyword>
<keyword evidence="6 15" id="KW-0812">Transmembrane</keyword>
<dbReference type="OrthoDB" id="20303at2759"/>
<feature type="region of interest" description="Disordered" evidence="14">
    <location>
        <begin position="297"/>
        <end position="337"/>
    </location>
</feature>
<keyword evidence="10 15" id="KW-1133">Transmembrane helix</keyword>
<evidence type="ECO:0000313" key="16">
    <source>
        <dbReference type="EMBL" id="GHJ89017.1"/>
    </source>
</evidence>
<keyword evidence="7" id="KW-0732">Signal</keyword>
<evidence type="ECO:0000256" key="8">
    <source>
        <dbReference type="ARBA" id="ARBA00022824"/>
    </source>
</evidence>
<comment type="similarity">
    <text evidence="2">Belongs to the SARAF family.</text>
</comment>
<evidence type="ECO:0000256" key="6">
    <source>
        <dbReference type="ARBA" id="ARBA00022692"/>
    </source>
</evidence>
<organism evidence="16 17">
    <name type="scientific">Naganishia liquefaciens</name>
    <dbReference type="NCBI Taxonomy" id="104408"/>
    <lineage>
        <taxon>Eukaryota</taxon>
        <taxon>Fungi</taxon>
        <taxon>Dikarya</taxon>
        <taxon>Basidiomycota</taxon>
        <taxon>Agaricomycotina</taxon>
        <taxon>Tremellomycetes</taxon>
        <taxon>Filobasidiales</taxon>
        <taxon>Filobasidiaceae</taxon>
        <taxon>Naganishia</taxon>
    </lineage>
</organism>
<gene>
    <name evidence="16" type="ORF">NliqN6_5419</name>
</gene>
<keyword evidence="4" id="KW-0813">Transport</keyword>
<keyword evidence="17" id="KW-1185">Reference proteome</keyword>
<dbReference type="Pfam" id="PF06682">
    <property type="entry name" value="SARAF"/>
    <property type="match status" value="1"/>
</dbReference>
<keyword evidence="9" id="KW-0106">Calcium</keyword>
<dbReference type="GO" id="GO:2001256">
    <property type="term" value="P:regulation of store-operated calcium entry"/>
    <property type="evidence" value="ECO:0007669"/>
    <property type="project" value="InterPro"/>
</dbReference>
<evidence type="ECO:0000256" key="2">
    <source>
        <dbReference type="ARBA" id="ARBA00006833"/>
    </source>
</evidence>
<proteinExistence type="inferred from homology"/>
<keyword evidence="11" id="KW-0406">Ion transport</keyword>
<dbReference type="PANTHER" id="PTHR15929">
    <property type="entry name" value="STORE-OPERATED CALCIUM ENTRY-ASSOCIATED REGULATORY FACTOR"/>
    <property type="match status" value="1"/>
</dbReference>
<sequence>MRSTRHDKVLLQSVKTLTFHKGGVTKAKRTEPIPQLTCKGKACKRYQPDVVQCTNTGDDGLGNVQWKCEADMPSSFRFGPVEVSCEGYSRPGDKYVLQGSCGLEYSLVRIDPGFEEGSMPYVPGNGINWASTLFSLAFLGMLSLILYSFLRSCIRRFSPRHTPPPASRFWPFSGGGGGGGGGGPGGGPGGNGGGSFSAPPPPYSKYQSSTNASVPPGAATQDPTQPAGGRPGFWTGIGLGGLAAYLAANAAATREENRRRERELAQSAWFGTRIGSGSGYDAMADGTGLFGAGARRRGWEDSRWGGGTGVGSSSTMSRGDSDGEMRRSTGFGGTNVR</sequence>
<comment type="caution">
    <text evidence="16">The sequence shown here is derived from an EMBL/GenBank/DDBJ whole genome shotgun (WGS) entry which is preliminary data.</text>
</comment>
<evidence type="ECO:0000256" key="9">
    <source>
        <dbReference type="ARBA" id="ARBA00022837"/>
    </source>
</evidence>
<evidence type="ECO:0000256" key="7">
    <source>
        <dbReference type="ARBA" id="ARBA00022729"/>
    </source>
</evidence>
<dbReference type="GO" id="GO:0005789">
    <property type="term" value="C:endoplasmic reticulum membrane"/>
    <property type="evidence" value="ECO:0007669"/>
    <property type="project" value="UniProtKB-SubCell"/>
</dbReference>
<accession>A0A8H3TXM4</accession>
<dbReference type="InterPro" id="IPR009567">
    <property type="entry name" value="SARAF"/>
</dbReference>
<evidence type="ECO:0000256" key="1">
    <source>
        <dbReference type="ARBA" id="ARBA00004115"/>
    </source>
</evidence>
<comment type="subcellular location">
    <subcellularLocation>
        <location evidence="1">Endoplasmic reticulum membrane</location>
        <topology evidence="1">Single-pass type I membrane protein</topology>
    </subcellularLocation>
</comment>
<keyword evidence="5" id="KW-0109">Calcium transport</keyword>
<evidence type="ECO:0000256" key="14">
    <source>
        <dbReference type="SAM" id="MobiDB-lite"/>
    </source>
</evidence>
<evidence type="ECO:0000313" key="17">
    <source>
        <dbReference type="Proteomes" id="UP000620104"/>
    </source>
</evidence>
<evidence type="ECO:0000256" key="5">
    <source>
        <dbReference type="ARBA" id="ARBA00022568"/>
    </source>
</evidence>
<dbReference type="PANTHER" id="PTHR15929:SF0">
    <property type="entry name" value="STORE-OPERATED CALCIUM ENTRY-ASSOCIATED REGULATORY FACTOR"/>
    <property type="match status" value="1"/>
</dbReference>